<dbReference type="EMBL" id="JBICRM010000002">
    <property type="protein sequence ID" value="MFG1702550.1"/>
    <property type="molecule type" value="Genomic_DNA"/>
</dbReference>
<dbReference type="Gene3D" id="1.20.120.330">
    <property type="entry name" value="Nucleotidyltransferases domain 2"/>
    <property type="match status" value="1"/>
</dbReference>
<comment type="caution">
    <text evidence="1">The sequence shown here is derived from an EMBL/GenBank/DDBJ whole genome shotgun (WGS) entry which is preliminary data.</text>
</comment>
<accession>A0ABW7A5E3</accession>
<evidence type="ECO:0000313" key="2">
    <source>
        <dbReference type="Proteomes" id="UP001603978"/>
    </source>
</evidence>
<evidence type="ECO:0000313" key="1">
    <source>
        <dbReference type="EMBL" id="MFG1702550.1"/>
    </source>
</evidence>
<name>A0ABW7A5E3_9ACTN</name>
<protein>
    <recommendedName>
        <fullName evidence="3">HEPN domain-containing protein</fullName>
    </recommendedName>
</protein>
<reference evidence="1 2" key="1">
    <citation type="submission" date="2024-10" db="EMBL/GenBank/DDBJ databases">
        <authorList>
            <person name="Topkara A.R."/>
            <person name="Saygin H."/>
        </authorList>
    </citation>
    <scope>NUCLEOTIDE SEQUENCE [LARGE SCALE GENOMIC DNA]</scope>
    <source>
        <strain evidence="1 2">M3C6</strain>
    </source>
</reference>
<dbReference type="Proteomes" id="UP001603978">
    <property type="component" value="Unassembled WGS sequence"/>
</dbReference>
<organism evidence="1 2">
    <name type="scientific">Nonomuraea marmarensis</name>
    <dbReference type="NCBI Taxonomy" id="3351344"/>
    <lineage>
        <taxon>Bacteria</taxon>
        <taxon>Bacillati</taxon>
        <taxon>Actinomycetota</taxon>
        <taxon>Actinomycetes</taxon>
        <taxon>Streptosporangiales</taxon>
        <taxon>Streptosporangiaceae</taxon>
        <taxon>Nonomuraea</taxon>
    </lineage>
</organism>
<sequence>MRRDFNADDYLHLASALTGEAWGRRTVFLRRAISTAYYALFYELVQHGARRAARTGPLEHQQVIGRWYAHGNFRKAARWVDDLVARRTLPGPVSLLFVDSTTGTVPADLEELAKTFSELQVLRHRADYDPAFQVTREEALIHVWTAKTGIEAIRRMDKANLHQFDMFLLLALGGERMIKNS</sequence>
<evidence type="ECO:0008006" key="3">
    <source>
        <dbReference type="Google" id="ProtNLM"/>
    </source>
</evidence>
<proteinExistence type="predicted"/>
<gene>
    <name evidence="1" type="ORF">ACFLIM_05090</name>
</gene>
<dbReference type="RefSeq" id="WP_393162382.1">
    <property type="nucleotide sequence ID" value="NZ_JBICRM010000002.1"/>
</dbReference>
<keyword evidence="2" id="KW-1185">Reference proteome</keyword>